<name>A0ABD0T6F4_LOXSC</name>
<protein>
    <recommendedName>
        <fullName evidence="2">DUF7041 domain-containing protein</fullName>
    </recommendedName>
</protein>
<dbReference type="PANTHER" id="PTHR33327">
    <property type="entry name" value="ENDONUCLEASE"/>
    <property type="match status" value="1"/>
</dbReference>
<evidence type="ECO:0000313" key="4">
    <source>
        <dbReference type="Proteomes" id="UP001549921"/>
    </source>
</evidence>
<sequence>MSKDQSQSPESGTSDPTMQQSPTGISGIQEQPELSGVSVGLRIPPIWRDKLRGWFAHFEAIMKSQKKGDQAMYELVLGQLERQDVDEVYDILLRPPEENKYTAIKQRLLQVYEDSEQKNVQRVIAGMELGDLKPSQLLRRMQNLAGDHLSAVTLRGMWLNQLPAHISSIIAISEKSSLSEVALMADKMMDHHSQREISAINLRQQPPSPSQPDVLAVDYQHLPSSKYPRTLEDKIDKLTEAITQLVTYSNNNQRGRSPNRNWNRRRYHQASRSNSRNHPRNRSLTPINSPYCYFHCKFGHNARKCAGDCTFLKKNNPEN</sequence>
<feature type="compositionally biased region" description="Polar residues" evidence="1">
    <location>
        <begin position="1"/>
        <end position="29"/>
    </location>
</feature>
<reference evidence="3 4" key="1">
    <citation type="submission" date="2024-06" db="EMBL/GenBank/DDBJ databases">
        <title>A chromosome-level genome assembly of beet webworm, Loxostege sticticalis.</title>
        <authorList>
            <person name="Zhang Y."/>
        </authorList>
    </citation>
    <scope>NUCLEOTIDE SEQUENCE [LARGE SCALE GENOMIC DNA]</scope>
    <source>
        <strain evidence="3">AQ028</strain>
        <tissue evidence="3">Male pupae</tissue>
    </source>
</reference>
<evidence type="ECO:0000259" key="2">
    <source>
        <dbReference type="Pfam" id="PF23055"/>
    </source>
</evidence>
<feature type="compositionally biased region" description="Polar residues" evidence="1">
    <location>
        <begin position="249"/>
        <end position="261"/>
    </location>
</feature>
<dbReference type="AlphaFoldDB" id="A0ABD0T6F4"/>
<feature type="domain" description="DUF7041" evidence="2">
    <location>
        <begin position="44"/>
        <end position="124"/>
    </location>
</feature>
<feature type="compositionally biased region" description="Basic residues" evidence="1">
    <location>
        <begin position="262"/>
        <end position="281"/>
    </location>
</feature>
<feature type="region of interest" description="Disordered" evidence="1">
    <location>
        <begin position="249"/>
        <end position="284"/>
    </location>
</feature>
<dbReference type="Proteomes" id="UP001549921">
    <property type="component" value="Unassembled WGS sequence"/>
</dbReference>
<evidence type="ECO:0000256" key="1">
    <source>
        <dbReference type="SAM" id="MobiDB-lite"/>
    </source>
</evidence>
<comment type="caution">
    <text evidence="3">The sequence shown here is derived from an EMBL/GenBank/DDBJ whole genome shotgun (WGS) entry which is preliminary data.</text>
</comment>
<dbReference type="PANTHER" id="PTHR33327:SF3">
    <property type="entry name" value="RNA-DIRECTED DNA POLYMERASE"/>
    <property type="match status" value="1"/>
</dbReference>
<evidence type="ECO:0000313" key="3">
    <source>
        <dbReference type="EMBL" id="KAL0838849.1"/>
    </source>
</evidence>
<gene>
    <name evidence="3" type="ORF">ABMA28_016877</name>
</gene>
<organism evidence="3 4">
    <name type="scientific">Loxostege sticticalis</name>
    <name type="common">Beet webworm moth</name>
    <dbReference type="NCBI Taxonomy" id="481309"/>
    <lineage>
        <taxon>Eukaryota</taxon>
        <taxon>Metazoa</taxon>
        <taxon>Ecdysozoa</taxon>
        <taxon>Arthropoda</taxon>
        <taxon>Hexapoda</taxon>
        <taxon>Insecta</taxon>
        <taxon>Pterygota</taxon>
        <taxon>Neoptera</taxon>
        <taxon>Endopterygota</taxon>
        <taxon>Lepidoptera</taxon>
        <taxon>Glossata</taxon>
        <taxon>Ditrysia</taxon>
        <taxon>Pyraloidea</taxon>
        <taxon>Crambidae</taxon>
        <taxon>Pyraustinae</taxon>
        <taxon>Loxostege</taxon>
    </lineage>
</organism>
<dbReference type="InterPro" id="IPR055469">
    <property type="entry name" value="DUF7041"/>
</dbReference>
<proteinExistence type="predicted"/>
<dbReference type="Pfam" id="PF23055">
    <property type="entry name" value="DUF7041"/>
    <property type="match status" value="1"/>
</dbReference>
<dbReference type="EMBL" id="JBEDNZ010000009">
    <property type="protein sequence ID" value="KAL0838849.1"/>
    <property type="molecule type" value="Genomic_DNA"/>
</dbReference>
<accession>A0ABD0T6F4</accession>
<feature type="region of interest" description="Disordered" evidence="1">
    <location>
        <begin position="1"/>
        <end position="31"/>
    </location>
</feature>